<evidence type="ECO:0000313" key="2">
    <source>
        <dbReference type="EMBL" id="RIW15783.1"/>
    </source>
</evidence>
<evidence type="ECO:0000313" key="3">
    <source>
        <dbReference type="Proteomes" id="UP000283522"/>
    </source>
</evidence>
<protein>
    <recommendedName>
        <fullName evidence="4">Right-handed parallel beta-helix repeat-containing protein</fullName>
    </recommendedName>
</protein>
<organism evidence="2 3">
    <name type="scientific">Algoriphagus lacus</name>
    <dbReference type="NCBI Taxonomy" id="2056311"/>
    <lineage>
        <taxon>Bacteria</taxon>
        <taxon>Pseudomonadati</taxon>
        <taxon>Bacteroidota</taxon>
        <taxon>Cytophagia</taxon>
        <taxon>Cytophagales</taxon>
        <taxon>Cyclobacteriaceae</taxon>
        <taxon>Algoriphagus</taxon>
    </lineage>
</organism>
<dbReference type="PANTHER" id="PTHR46182:SF2">
    <property type="entry name" value="FI19480P1"/>
    <property type="match status" value="1"/>
</dbReference>
<dbReference type="RefSeq" id="WP_119477719.1">
    <property type="nucleotide sequence ID" value="NZ_QXML01000004.1"/>
</dbReference>
<dbReference type="InterPro" id="IPR013783">
    <property type="entry name" value="Ig-like_fold"/>
</dbReference>
<gene>
    <name evidence="2" type="ORF">D0X99_10190</name>
</gene>
<feature type="chain" id="PRO_5019499104" description="Right-handed parallel beta-helix repeat-containing protein" evidence="1">
    <location>
        <begin position="21"/>
        <end position="776"/>
    </location>
</feature>
<reference evidence="2 3" key="1">
    <citation type="submission" date="2018-09" db="EMBL/GenBank/DDBJ databases">
        <authorList>
            <person name="Wang X."/>
            <person name="Du Z."/>
        </authorList>
    </citation>
    <scope>NUCLEOTIDE SEQUENCE [LARGE SCALE GENOMIC DNA]</scope>
    <source>
        <strain evidence="2 3">N3</strain>
    </source>
</reference>
<evidence type="ECO:0008006" key="4">
    <source>
        <dbReference type="Google" id="ProtNLM"/>
    </source>
</evidence>
<keyword evidence="1" id="KW-0732">Signal</keyword>
<dbReference type="PANTHER" id="PTHR46182">
    <property type="entry name" value="FI19480P1"/>
    <property type="match status" value="1"/>
</dbReference>
<accession>A0A418PSB2</accession>
<dbReference type="Pfam" id="PF22352">
    <property type="entry name" value="K319L-like_PKD"/>
    <property type="match status" value="1"/>
</dbReference>
<evidence type="ECO:0000256" key="1">
    <source>
        <dbReference type="SAM" id="SignalP"/>
    </source>
</evidence>
<dbReference type="PROSITE" id="PS51257">
    <property type="entry name" value="PROKAR_LIPOPROTEIN"/>
    <property type="match status" value="1"/>
</dbReference>
<dbReference type="Proteomes" id="UP000283522">
    <property type="component" value="Unassembled WGS sequence"/>
</dbReference>
<dbReference type="AlphaFoldDB" id="A0A418PSB2"/>
<dbReference type="GO" id="GO:0016020">
    <property type="term" value="C:membrane"/>
    <property type="evidence" value="ECO:0007669"/>
    <property type="project" value="TreeGrafter"/>
</dbReference>
<dbReference type="OrthoDB" id="1466733at2"/>
<feature type="signal peptide" evidence="1">
    <location>
        <begin position="1"/>
        <end position="20"/>
    </location>
</feature>
<keyword evidence="3" id="KW-1185">Reference proteome</keyword>
<name>A0A418PSB2_9BACT</name>
<dbReference type="InterPro" id="IPR029865">
    <property type="entry name" value="KIAA0319-like"/>
</dbReference>
<dbReference type="EMBL" id="QXML01000004">
    <property type="protein sequence ID" value="RIW15783.1"/>
    <property type="molecule type" value="Genomic_DNA"/>
</dbReference>
<comment type="caution">
    <text evidence="2">The sequence shown here is derived from an EMBL/GenBank/DDBJ whole genome shotgun (WGS) entry which is preliminary data.</text>
</comment>
<sequence length="776" mass="84700">MKNFKIFGLILLLFAGLVTSCEEIEEEPTNPLTAEAGEEQEIEAGSQTVLDASQSVNSIGQTMNYEWKLIEKPQGATVATSNLDKPAVNFSADKVGDYVFELTVSYQSWTSTDRVIIKVKESTEARLVASAGEDRVASLSQEVPLSALGSINELGGAMEFVWELIQKPQGSLSQIRISNEAVTSIVPDASGEYLIKLTVKVGTKTSFDLIKITVEQGSGSDQQPILIQGDITSDRVLTDVFLNDSDKLDYLVTKDVIVRGAKLTIEPGVRIGFEEGTGLIIDPSASLKAYTLDFNNKPIVFQGKQAQKGYWDGIQLLSQNPMEYISGIEIRDAGNLGYGLKVGPQTKLFLNFSKIQYNLGIGIWFDDSAYIVEFKDNTIRENEIAPLKMPARLIASLVFENQIQNGPIQVTDGRIFNGLDNSWPNFNVEYEVLTDLVVYNGSNLNISSGTKVNMAENKSIRVIGGASLKLFGQANSPVKIEGMSKEMGSWKGIYIENSQNNPSSILYTEIRHAGSEPIEGQEPATVKLGNGAYLKMSRSLLAQGRGNGFEAWVDGIRLEFKENAIKGHLGRPIVVGAELVEYLDYLTVMEDNSIQEVAVDGFKPLIKTNGEIIWKGFLSQVPYVVRGQGKNLNIQSGMRIKAGAIIKMQPASKIEVKNANGSLGYLAIEGLAGRPVVIQGTNSTSGSWDGIVYSTNNTQNLIQHAEILHAGRVVPNQVTAAVRVNHLPQGSLVMQQVKIAFTGLHGISINKDFRDLLKTSGLVFEEIGGEEIFAWE</sequence>
<dbReference type="GO" id="GO:0031410">
    <property type="term" value="C:cytoplasmic vesicle"/>
    <property type="evidence" value="ECO:0007669"/>
    <property type="project" value="TreeGrafter"/>
</dbReference>
<proteinExistence type="predicted"/>
<dbReference type="Gene3D" id="2.60.40.10">
    <property type="entry name" value="Immunoglobulins"/>
    <property type="match status" value="2"/>
</dbReference>